<dbReference type="AlphaFoldDB" id="A0A0G4J311"/>
<dbReference type="PANTHER" id="PTHR20961">
    <property type="entry name" value="GLYCOSYLTRANSFERASE"/>
    <property type="match status" value="1"/>
</dbReference>
<keyword evidence="3" id="KW-0325">Glycoprotein</keyword>
<dbReference type="GO" id="GO:0016757">
    <property type="term" value="F:glycosyltransferase activity"/>
    <property type="evidence" value="ECO:0007669"/>
    <property type="project" value="UniProtKB-KW"/>
</dbReference>
<dbReference type="EMBL" id="OVEO01000012">
    <property type="protein sequence ID" value="SPQ99457.1"/>
    <property type="molecule type" value="Genomic_DNA"/>
</dbReference>
<evidence type="ECO:0000256" key="2">
    <source>
        <dbReference type="ARBA" id="ARBA00022679"/>
    </source>
</evidence>
<keyword evidence="4" id="KW-0812">Transmembrane</keyword>
<name>A0A0G4J311_PLABS</name>
<feature type="domain" description="Glycosyltransferase 61 catalytic" evidence="5">
    <location>
        <begin position="248"/>
        <end position="352"/>
    </location>
</feature>
<reference evidence="7 9" key="2">
    <citation type="submission" date="2018-03" db="EMBL/GenBank/DDBJ databases">
        <authorList>
            <person name="Fogelqvist J."/>
        </authorList>
    </citation>
    <scope>NUCLEOTIDE SEQUENCE [LARGE SCALE GENOMIC DNA]</scope>
</reference>
<organism evidence="6 8">
    <name type="scientific">Plasmodiophora brassicae</name>
    <name type="common">Clubroot disease agent</name>
    <dbReference type="NCBI Taxonomy" id="37360"/>
    <lineage>
        <taxon>Eukaryota</taxon>
        <taxon>Sar</taxon>
        <taxon>Rhizaria</taxon>
        <taxon>Endomyxa</taxon>
        <taxon>Phytomyxea</taxon>
        <taxon>Plasmodiophorida</taxon>
        <taxon>Plasmodiophoridae</taxon>
        <taxon>Plasmodiophora</taxon>
    </lineage>
</organism>
<keyword evidence="4" id="KW-1133">Transmembrane helix</keyword>
<sequence>MVPRSSITWGLVVVLAISIASLVMQSRVITRLVRDPPPLTRPVVAPSEAPAIQAMHAGDCAGDAYCLESAPQWFEFRRVAFHRGHIVFFGQANSTIVRDIEPQAYKYRAFLNGGIVDLQQRFHADARPWDPPSFCDEHVRGTSFLSSVWVANNAFHAHNDNLLPLFWQADRLGVVPLLPNCTLFEIPSDRPELAVLHDTKARMFGTIRGMPRDQRTVCLDHLVWGYGPQPFYRSWFEIDALAPAPYWYEFAHRWQRYVRQLYRPKRPADRSNRVVFFHRTGGGGRAMAQADFEAFVGDLQARHLDVTVISGGDQFDDIVGLLEIMQDASCVLGTHGAGLVNALYARDGAALVELRTDYAFETRLFENVALDAGLSYVSVDFRMYTADKPGGFPSERRRRLADVIVSAMANQIDVDRDGGSHRNPIVL</sequence>
<dbReference type="EMBL" id="CDSF01000114">
    <property type="protein sequence ID" value="CEP01616.1"/>
    <property type="molecule type" value="Genomic_DNA"/>
</dbReference>
<evidence type="ECO:0000313" key="6">
    <source>
        <dbReference type="EMBL" id="CEP01616.1"/>
    </source>
</evidence>
<evidence type="ECO:0000256" key="4">
    <source>
        <dbReference type="SAM" id="Phobius"/>
    </source>
</evidence>
<dbReference type="Proteomes" id="UP000039324">
    <property type="component" value="Unassembled WGS sequence"/>
</dbReference>
<keyword evidence="4" id="KW-0472">Membrane</keyword>
<keyword evidence="8" id="KW-1185">Reference proteome</keyword>
<geneLocation type="mitochondrion" evidence="7"/>
<dbReference type="Pfam" id="PF04577">
    <property type="entry name" value="Glyco_transf_61"/>
    <property type="match status" value="1"/>
</dbReference>
<evidence type="ECO:0000313" key="8">
    <source>
        <dbReference type="Proteomes" id="UP000039324"/>
    </source>
</evidence>
<reference evidence="6 8" key="1">
    <citation type="submission" date="2015-02" db="EMBL/GenBank/DDBJ databases">
        <authorList>
            <person name="Chooi Y.-H."/>
        </authorList>
    </citation>
    <scope>NUCLEOTIDE SEQUENCE [LARGE SCALE GENOMIC DNA]</scope>
    <source>
        <strain evidence="6">E3</strain>
    </source>
</reference>
<dbReference type="InterPro" id="IPR007657">
    <property type="entry name" value="Glycosyltransferase_61"/>
</dbReference>
<proteinExistence type="predicted"/>
<evidence type="ECO:0000256" key="3">
    <source>
        <dbReference type="ARBA" id="ARBA00023180"/>
    </source>
</evidence>
<feature type="transmembrane region" description="Helical" evidence="4">
    <location>
        <begin position="6"/>
        <end position="24"/>
    </location>
</feature>
<evidence type="ECO:0000313" key="9">
    <source>
        <dbReference type="Proteomes" id="UP000290189"/>
    </source>
</evidence>
<keyword evidence="1" id="KW-0328">Glycosyltransferase</keyword>
<evidence type="ECO:0000313" key="7">
    <source>
        <dbReference type="EMBL" id="SPQ99457.1"/>
    </source>
</evidence>
<evidence type="ECO:0000259" key="5">
    <source>
        <dbReference type="Pfam" id="PF04577"/>
    </source>
</evidence>
<keyword evidence="2" id="KW-0808">Transferase</keyword>
<accession>A0A0G4J311</accession>
<gene>
    <name evidence="6" type="ORF">PBRA_008558</name>
    <name evidence="7" type="ORF">PLBR_LOCUS6672</name>
</gene>
<evidence type="ECO:0000256" key="1">
    <source>
        <dbReference type="ARBA" id="ARBA00022676"/>
    </source>
</evidence>
<dbReference type="InterPro" id="IPR049625">
    <property type="entry name" value="Glyco_transf_61_cat"/>
</dbReference>
<keyword evidence="7" id="KW-0496">Mitochondrion</keyword>
<protein>
    <recommendedName>
        <fullName evidence="5">Glycosyltransferase 61 catalytic domain-containing protein</fullName>
    </recommendedName>
</protein>
<dbReference type="OrthoDB" id="529273at2759"/>
<dbReference type="Proteomes" id="UP000290189">
    <property type="component" value="Unassembled WGS sequence"/>
</dbReference>